<dbReference type="CDD" id="cd00564">
    <property type="entry name" value="TMP_TenI"/>
    <property type="match status" value="1"/>
</dbReference>
<organism evidence="4 5">
    <name type="scientific">Paracoccus aminophilus JCM 7686</name>
    <dbReference type="NCBI Taxonomy" id="1367847"/>
    <lineage>
        <taxon>Bacteria</taxon>
        <taxon>Pseudomonadati</taxon>
        <taxon>Pseudomonadota</taxon>
        <taxon>Alphaproteobacteria</taxon>
        <taxon>Rhodobacterales</taxon>
        <taxon>Paracoccaceae</taxon>
        <taxon>Paracoccus</taxon>
    </lineage>
</organism>
<protein>
    <submittedName>
        <fullName evidence="4">Thiamine-phosphate pyrophosphorylase ThiE</fullName>
    </submittedName>
</protein>
<dbReference type="InterPro" id="IPR036206">
    <property type="entry name" value="ThiamineP_synth_sf"/>
</dbReference>
<proteinExistence type="predicted"/>
<dbReference type="SUPFAM" id="SSF51391">
    <property type="entry name" value="Thiamin phosphate synthase"/>
    <property type="match status" value="1"/>
</dbReference>
<name>S5YPI3_PARAH</name>
<dbReference type="AlphaFoldDB" id="S5YPI3"/>
<evidence type="ECO:0000259" key="3">
    <source>
        <dbReference type="Pfam" id="PF02581"/>
    </source>
</evidence>
<evidence type="ECO:0000256" key="2">
    <source>
        <dbReference type="ARBA" id="ARBA00022977"/>
    </source>
</evidence>
<dbReference type="HOGENOM" id="CLU_018272_3_3_5"/>
<dbReference type="PANTHER" id="PTHR20857">
    <property type="entry name" value="THIAMINE-PHOSPHATE PYROPHOSPHORYLASE"/>
    <property type="match status" value="1"/>
</dbReference>
<dbReference type="NCBIfam" id="NF000734">
    <property type="entry name" value="PRK00043.1-5"/>
    <property type="match status" value="1"/>
</dbReference>
<dbReference type="GO" id="GO:0004789">
    <property type="term" value="F:thiamine-phosphate diphosphorylase activity"/>
    <property type="evidence" value="ECO:0007669"/>
    <property type="project" value="TreeGrafter"/>
</dbReference>
<dbReference type="Proteomes" id="UP000015480">
    <property type="component" value="Chromosome"/>
</dbReference>
<evidence type="ECO:0000313" key="4">
    <source>
        <dbReference type="EMBL" id="AGT07221.1"/>
    </source>
</evidence>
<dbReference type="OrthoDB" id="9794842at2"/>
<keyword evidence="2" id="KW-0784">Thiamine biosynthesis</keyword>
<evidence type="ECO:0000256" key="1">
    <source>
        <dbReference type="ARBA" id="ARBA00004948"/>
    </source>
</evidence>
<dbReference type="Pfam" id="PF02581">
    <property type="entry name" value="TMP-TENI"/>
    <property type="match status" value="1"/>
</dbReference>
<dbReference type="InterPro" id="IPR013785">
    <property type="entry name" value="Aldolase_TIM"/>
</dbReference>
<keyword evidence="5" id="KW-1185">Reference proteome</keyword>
<reference evidence="4 5" key="1">
    <citation type="journal article" date="2014" name="BMC Genomics">
        <title>Architecture and functions of a multipartite genome of the methylotrophic bacterium Paracoccus aminophilus JCM 7686, containing primary and secondary chromids.</title>
        <authorList>
            <person name="Dziewit L."/>
            <person name="Czarnecki J."/>
            <person name="Wibberg D."/>
            <person name="Radlinska M."/>
            <person name="Mrozek P."/>
            <person name="Szymczak M."/>
            <person name="Schluter A."/>
            <person name="Puhler A."/>
            <person name="Bartosik D."/>
        </authorList>
    </citation>
    <scope>NUCLEOTIDE SEQUENCE [LARGE SCALE GENOMIC DNA]</scope>
    <source>
        <strain evidence="4">JCM 7686</strain>
    </source>
</reference>
<feature type="domain" description="Thiamine phosphate synthase/TenI" evidence="3">
    <location>
        <begin position="12"/>
        <end position="180"/>
    </location>
</feature>
<dbReference type="RefSeq" id="WP_020948861.1">
    <property type="nucleotide sequence ID" value="NC_022041.1"/>
</dbReference>
<accession>S5YPI3</accession>
<dbReference type="eggNOG" id="COG0352">
    <property type="taxonomic scope" value="Bacteria"/>
</dbReference>
<dbReference type="GO" id="GO:0009228">
    <property type="term" value="P:thiamine biosynthetic process"/>
    <property type="evidence" value="ECO:0007669"/>
    <property type="project" value="UniProtKB-KW"/>
</dbReference>
<comment type="pathway">
    <text evidence="1">Cofactor biosynthesis; thiamine diphosphate biosynthesis.</text>
</comment>
<dbReference type="PANTHER" id="PTHR20857:SF15">
    <property type="entry name" value="THIAMINE-PHOSPHATE SYNTHASE"/>
    <property type="match status" value="1"/>
</dbReference>
<dbReference type="GO" id="GO:0005737">
    <property type="term" value="C:cytoplasm"/>
    <property type="evidence" value="ECO:0007669"/>
    <property type="project" value="TreeGrafter"/>
</dbReference>
<dbReference type="PATRIC" id="fig|1367847.3.peg.47"/>
<dbReference type="EMBL" id="CP006650">
    <property type="protein sequence ID" value="AGT07221.1"/>
    <property type="molecule type" value="Genomic_DNA"/>
</dbReference>
<sequence>MTLPRFYPIFDTADWLPRALPLGVKLVQIRAKDRTPEDLRLELTRARDLCAAAGAQLVVNDYWREAIDLGCDYVHLGQEDLDEADLPAIRRAGIRVGISTHDHAELDRALSFAPDYIALGPVWPTILKKMKWEQQGLDRVSEWKRLIGDIPLIAIGGMTPERGAQAFAAGADVVSVVTDITLNADPEARIRDWLAVCATAKAPA</sequence>
<gene>
    <name evidence="4" type="ORF">JCM7686_0110</name>
</gene>
<dbReference type="Gene3D" id="3.20.20.70">
    <property type="entry name" value="Aldolase class I"/>
    <property type="match status" value="1"/>
</dbReference>
<dbReference type="STRING" id="1367847.JCM7686_0110"/>
<dbReference type="KEGG" id="pami:JCM7686_0110"/>
<evidence type="ECO:0000313" key="5">
    <source>
        <dbReference type="Proteomes" id="UP000015480"/>
    </source>
</evidence>
<dbReference type="InterPro" id="IPR022998">
    <property type="entry name" value="ThiamineP_synth_TenI"/>
</dbReference>